<sequence length="1174" mass="132843">MLPLLARCTFRPPPSSSLSRPFLNSLRSGRPPPIAFFPYSTSVMAPHKPLIPEWERVANTASKPYYMFTMPIHKSRNDDRDYRIIQLDNGLQAMVVHDAKADKAAASLDVSVGHLYDPDDMPGLAHFCEHLLFMGTELYPRENEYSEYLAKNNGNSNAFTGTSNTNYYFSVSTDALPGALARFAAFFHCPLFAPSCTSRELNAVDSEHKKNHQSDMWRIFQLNKHLSKPGHPWSKFGSGNRDSLSKVGRDLKAKGLLAPSTPSAPKSADGSLATTPTSSRVPSPTPSSFSNSSEMDGDGGSVGRETRRRLVEWWSREYCAGRMRLCVIGKESLDELSNMVAELFYPVPNRGQDPLPMINDHPFGPNERSTLISVQTIMTFHAVEVSFPLPWLASQWRHQPGNFISHFLGHEGPGSLHSYLKNKGWITALSAGPQNLARGFAMIKITLNMTKLGFENYREVTLTIFKYLNMLRASKFPAWYQREMGLLKATRFRFAEKRRPDDYAVWVTEHLSWPVPRELVLSAPQLVWEWDESDPVDGGENEMRQVLDSLTVDRGRVVLMAQKDVHERVRGVSEWESEPWYGTQYRVESLDEHFIAEAKLPNDIPELFLPGPNEFIPTNLDVQKLPVDQPLKRPVLIRDTPHTSLWHKKDDTFWVPKAHVLIDIRTPEANSSARASVMTRLFSDLVNDSLTEFAYDADLAGLSYSFSAQMLGVSVVLSGYNDKLHVLARDVFQRVRNVQLRADRLEVMKDQAKRDYENFYMGPPFRVSDYYGRHLLTEQQWILAEKLAEVSSITIEEIEAHAVRLLSSAHSRMLVVGNMTRDDAVQLAETMENNLDFSPMDPSAMVDTALIPPDGFSYVWKTVVPNQNEPNSSLAYYMHIGSYLEPRLRVTSALLTQILSEPAFNVLRTREQLGYIVSLSQMVSPGESNIGIRIVIQSERGPVYLEERVEAFLEEMKDRLEEMSAAEFREQQAGLERRWREAAKNLGEETNRYWTQIDSGYLDFLRRDHDASLVKNITKADVIALFMSRVHPASSVRAKVSTHLHSQKPRPKKIGLGAMEAFEALLIDKGVAVDTQKWREELTGEGEPLLAQFGKYWQETLSSQSPPISPEVAQELMAALPAIMEKNPADADYEGAIKESVRFIEDPKAFKASLKRADPPRPLVNWDDLPQSKF</sequence>
<organism evidence="14 15">
    <name type="scientific">Daedalea quercina L-15889</name>
    <dbReference type="NCBI Taxonomy" id="1314783"/>
    <lineage>
        <taxon>Eukaryota</taxon>
        <taxon>Fungi</taxon>
        <taxon>Dikarya</taxon>
        <taxon>Basidiomycota</taxon>
        <taxon>Agaricomycotina</taxon>
        <taxon>Agaricomycetes</taxon>
        <taxon>Polyporales</taxon>
        <taxon>Fomitopsis</taxon>
    </lineage>
</organism>
<dbReference type="SUPFAM" id="SSF63411">
    <property type="entry name" value="LuxS/MPP-like metallohydrolase"/>
    <property type="match status" value="4"/>
</dbReference>
<dbReference type="EMBL" id="KV429055">
    <property type="protein sequence ID" value="KZT69809.1"/>
    <property type="molecule type" value="Genomic_DNA"/>
</dbReference>
<dbReference type="PANTHER" id="PTHR43690">
    <property type="entry name" value="NARDILYSIN"/>
    <property type="match status" value="1"/>
</dbReference>
<dbReference type="GO" id="GO:0043171">
    <property type="term" value="P:peptide catabolic process"/>
    <property type="evidence" value="ECO:0007669"/>
    <property type="project" value="TreeGrafter"/>
</dbReference>
<evidence type="ECO:0000256" key="3">
    <source>
        <dbReference type="ARBA" id="ARBA00022670"/>
    </source>
</evidence>
<evidence type="ECO:0000256" key="2">
    <source>
        <dbReference type="ARBA" id="ARBA00007261"/>
    </source>
</evidence>
<evidence type="ECO:0000256" key="8">
    <source>
        <dbReference type="RuleBase" id="RU004447"/>
    </source>
</evidence>
<feature type="region of interest" description="Disordered" evidence="9">
    <location>
        <begin position="256"/>
        <end position="303"/>
    </location>
</feature>
<dbReference type="InterPro" id="IPR032632">
    <property type="entry name" value="Peptidase_M16_M"/>
</dbReference>
<dbReference type="OrthoDB" id="952271at2759"/>
<keyword evidence="6" id="KW-0862">Zinc</keyword>
<keyword evidence="4" id="KW-0479">Metal-binding</keyword>
<dbReference type="Pfam" id="PF22456">
    <property type="entry name" value="PqqF-like_C_4"/>
    <property type="match status" value="1"/>
</dbReference>
<dbReference type="FunFam" id="3.30.830.10:FF:000005">
    <property type="entry name" value="nardilysin isoform X1"/>
    <property type="match status" value="1"/>
</dbReference>
<dbReference type="GO" id="GO:0005829">
    <property type="term" value="C:cytosol"/>
    <property type="evidence" value="ECO:0007669"/>
    <property type="project" value="TreeGrafter"/>
</dbReference>
<protein>
    <recommendedName>
        <fullName evidence="16">Insulin-degrading enzyme</fullName>
    </recommendedName>
</protein>
<dbReference type="Pfam" id="PF00675">
    <property type="entry name" value="Peptidase_M16"/>
    <property type="match status" value="1"/>
</dbReference>
<feature type="domain" description="Coenzyme PQQ synthesis protein F-like C-terminal lobe" evidence="13">
    <location>
        <begin position="894"/>
        <end position="994"/>
    </location>
</feature>
<feature type="domain" description="Peptidase M16 C-terminal" evidence="11">
    <location>
        <begin position="306"/>
        <end position="479"/>
    </location>
</feature>
<comment type="similarity">
    <text evidence="2 8">Belongs to the peptidase M16 family.</text>
</comment>
<dbReference type="Gene3D" id="3.30.830.10">
    <property type="entry name" value="Metalloenzyme, LuxS/M16 peptidase-like"/>
    <property type="match status" value="4"/>
</dbReference>
<comment type="cofactor">
    <cofactor evidence="1">
        <name>Zn(2+)</name>
        <dbReference type="ChEBI" id="CHEBI:29105"/>
    </cofactor>
</comment>
<proteinExistence type="inferred from homology"/>
<evidence type="ECO:0000313" key="15">
    <source>
        <dbReference type="Proteomes" id="UP000076727"/>
    </source>
</evidence>
<feature type="domain" description="Peptidase M16 middle/third" evidence="12">
    <location>
        <begin position="492"/>
        <end position="789"/>
    </location>
</feature>
<dbReference type="InterPro" id="IPR011249">
    <property type="entry name" value="Metalloenz_LuxS/M16"/>
</dbReference>
<accession>A0A165QQY6</accession>
<evidence type="ECO:0000256" key="9">
    <source>
        <dbReference type="SAM" id="MobiDB-lite"/>
    </source>
</evidence>
<dbReference type="STRING" id="1314783.A0A165QQY6"/>
<dbReference type="PROSITE" id="PS00143">
    <property type="entry name" value="INSULINASE"/>
    <property type="match status" value="1"/>
</dbReference>
<evidence type="ECO:0000256" key="1">
    <source>
        <dbReference type="ARBA" id="ARBA00001947"/>
    </source>
</evidence>
<evidence type="ECO:0000259" key="12">
    <source>
        <dbReference type="Pfam" id="PF16187"/>
    </source>
</evidence>
<dbReference type="InterPro" id="IPR011765">
    <property type="entry name" value="Pept_M16_N"/>
</dbReference>
<evidence type="ECO:0000256" key="4">
    <source>
        <dbReference type="ARBA" id="ARBA00022723"/>
    </source>
</evidence>
<dbReference type="GO" id="GO:0051603">
    <property type="term" value="P:proteolysis involved in protein catabolic process"/>
    <property type="evidence" value="ECO:0007669"/>
    <property type="project" value="TreeGrafter"/>
</dbReference>
<evidence type="ECO:0000259" key="10">
    <source>
        <dbReference type="Pfam" id="PF00675"/>
    </source>
</evidence>
<evidence type="ECO:0000313" key="14">
    <source>
        <dbReference type="EMBL" id="KZT69809.1"/>
    </source>
</evidence>
<evidence type="ECO:0000259" key="13">
    <source>
        <dbReference type="Pfam" id="PF22456"/>
    </source>
</evidence>
<keyword evidence="5" id="KW-0378">Hydrolase</keyword>
<dbReference type="InterPro" id="IPR001431">
    <property type="entry name" value="Pept_M16_Zn_BS"/>
</dbReference>
<dbReference type="FunFam" id="3.30.830.10:FF:000012">
    <property type="entry name" value="Protease 3"/>
    <property type="match status" value="1"/>
</dbReference>
<dbReference type="GO" id="GO:0004222">
    <property type="term" value="F:metalloendopeptidase activity"/>
    <property type="evidence" value="ECO:0007669"/>
    <property type="project" value="InterPro"/>
</dbReference>
<evidence type="ECO:0000256" key="5">
    <source>
        <dbReference type="ARBA" id="ARBA00022801"/>
    </source>
</evidence>
<dbReference type="Pfam" id="PF16187">
    <property type="entry name" value="Peptidase_M16_M"/>
    <property type="match status" value="1"/>
</dbReference>
<dbReference type="AlphaFoldDB" id="A0A165QQY6"/>
<dbReference type="InterPro" id="IPR054734">
    <property type="entry name" value="PqqF-like_C_4"/>
</dbReference>
<keyword evidence="7" id="KW-0482">Metalloprotease</keyword>
<keyword evidence="15" id="KW-1185">Reference proteome</keyword>
<dbReference type="GO" id="GO:0046872">
    <property type="term" value="F:metal ion binding"/>
    <property type="evidence" value="ECO:0007669"/>
    <property type="project" value="UniProtKB-KW"/>
</dbReference>
<dbReference type="PANTHER" id="PTHR43690:SF18">
    <property type="entry name" value="INSULIN-DEGRADING ENZYME-RELATED"/>
    <property type="match status" value="1"/>
</dbReference>
<dbReference type="Pfam" id="PF05193">
    <property type="entry name" value="Peptidase_M16_C"/>
    <property type="match status" value="1"/>
</dbReference>
<dbReference type="Proteomes" id="UP000076727">
    <property type="component" value="Unassembled WGS sequence"/>
</dbReference>
<dbReference type="InterPro" id="IPR007863">
    <property type="entry name" value="Peptidase_M16_C"/>
</dbReference>
<reference evidence="14 15" key="1">
    <citation type="journal article" date="2016" name="Mol. Biol. Evol.">
        <title>Comparative Genomics of Early-Diverging Mushroom-Forming Fungi Provides Insights into the Origins of Lignocellulose Decay Capabilities.</title>
        <authorList>
            <person name="Nagy L.G."/>
            <person name="Riley R."/>
            <person name="Tritt A."/>
            <person name="Adam C."/>
            <person name="Daum C."/>
            <person name="Floudas D."/>
            <person name="Sun H."/>
            <person name="Yadav J.S."/>
            <person name="Pangilinan J."/>
            <person name="Larsson K.H."/>
            <person name="Matsuura K."/>
            <person name="Barry K."/>
            <person name="Labutti K."/>
            <person name="Kuo R."/>
            <person name="Ohm R.A."/>
            <person name="Bhattacharya S.S."/>
            <person name="Shirouzu T."/>
            <person name="Yoshinaga Y."/>
            <person name="Martin F.M."/>
            <person name="Grigoriev I.V."/>
            <person name="Hibbett D.S."/>
        </authorList>
    </citation>
    <scope>NUCLEOTIDE SEQUENCE [LARGE SCALE GENOMIC DNA]</scope>
    <source>
        <strain evidence="14 15">L-15889</strain>
    </source>
</reference>
<dbReference type="FunFam" id="3.30.830.10:FF:000003">
    <property type="entry name" value="Insulin-degrading enzyme"/>
    <property type="match status" value="1"/>
</dbReference>
<evidence type="ECO:0000256" key="6">
    <source>
        <dbReference type="ARBA" id="ARBA00022833"/>
    </source>
</evidence>
<evidence type="ECO:0000259" key="11">
    <source>
        <dbReference type="Pfam" id="PF05193"/>
    </source>
</evidence>
<feature type="compositionally biased region" description="Low complexity" evidence="9">
    <location>
        <begin position="274"/>
        <end position="293"/>
    </location>
</feature>
<gene>
    <name evidence="14" type="ORF">DAEQUDRAFT_726122</name>
</gene>
<feature type="domain" description="Peptidase M16 N-terminal" evidence="10">
    <location>
        <begin position="95"/>
        <end position="230"/>
    </location>
</feature>
<name>A0A165QQY6_9APHY</name>
<keyword evidence="3" id="KW-0645">Protease</keyword>
<evidence type="ECO:0000256" key="7">
    <source>
        <dbReference type="ARBA" id="ARBA00023049"/>
    </source>
</evidence>
<dbReference type="GO" id="GO:0005739">
    <property type="term" value="C:mitochondrion"/>
    <property type="evidence" value="ECO:0007669"/>
    <property type="project" value="TreeGrafter"/>
</dbReference>
<evidence type="ECO:0008006" key="16">
    <source>
        <dbReference type="Google" id="ProtNLM"/>
    </source>
</evidence>
<dbReference type="InterPro" id="IPR050626">
    <property type="entry name" value="Peptidase_M16"/>
</dbReference>